<sequence length="377" mass="40794">MRPLCGLVGLALVLLTVASILRTLVVPRGKPGTLMMRLWRAGRVALCVTLRPFPGYELRDAALSWLAPLTLLATLICWLGGLLIGYGLLLFALSGLPLAVAVREAGSSLFTLGFASTDRPHLSAVDFAAAASGPLVIALQISYLPTLYAAFNRREVEVSLLDARGGEPSWGPELLARAGLIGTVEQLADLYRLWERLAADIGESHANYPILMGFRSPKPYRSWIVGLLAVMDAAALHLALSPSTAPGEARLVLRAGFTALREIARATRIAYDPDPSPADPIILTFEEFGNGVGRAVTAGFVAERTAAEAWPHFAGWRVNYESIGYELCRRSDAVPALWTGPRDWPHRSIPPVRPEDRRPTGQVFHRGGPTTRPAGQR</sequence>
<feature type="region of interest" description="Disordered" evidence="1">
    <location>
        <begin position="345"/>
        <end position="377"/>
    </location>
</feature>
<dbReference type="AlphaFoldDB" id="A0A8J7KIP0"/>
<protein>
    <submittedName>
        <fullName evidence="3">Uncharacterized protein</fullName>
    </submittedName>
</protein>
<feature type="transmembrane region" description="Helical" evidence="2">
    <location>
        <begin position="65"/>
        <end position="93"/>
    </location>
</feature>
<evidence type="ECO:0000256" key="2">
    <source>
        <dbReference type="SAM" id="Phobius"/>
    </source>
</evidence>
<comment type="caution">
    <text evidence="3">The sequence shown here is derived from an EMBL/GenBank/DDBJ whole genome shotgun (WGS) entry which is preliminary data.</text>
</comment>
<keyword evidence="2" id="KW-1133">Transmembrane helix</keyword>
<dbReference type="EMBL" id="JADOUF010000001">
    <property type="protein sequence ID" value="MBG6134406.1"/>
    <property type="molecule type" value="Genomic_DNA"/>
</dbReference>
<evidence type="ECO:0000256" key="1">
    <source>
        <dbReference type="SAM" id="MobiDB-lite"/>
    </source>
</evidence>
<accession>A0A8J7KIP0</accession>
<dbReference type="Proteomes" id="UP000622552">
    <property type="component" value="Unassembled WGS sequence"/>
</dbReference>
<keyword evidence="4" id="KW-1185">Reference proteome</keyword>
<name>A0A8J7KIP0_9ACTN</name>
<organism evidence="3 4">
    <name type="scientific">Longispora fulva</name>
    <dbReference type="NCBI Taxonomy" id="619741"/>
    <lineage>
        <taxon>Bacteria</taxon>
        <taxon>Bacillati</taxon>
        <taxon>Actinomycetota</taxon>
        <taxon>Actinomycetes</taxon>
        <taxon>Micromonosporales</taxon>
        <taxon>Micromonosporaceae</taxon>
        <taxon>Longispora</taxon>
    </lineage>
</organism>
<dbReference type="RefSeq" id="WP_197001651.1">
    <property type="nucleotide sequence ID" value="NZ_BONS01000028.1"/>
</dbReference>
<keyword evidence="2" id="KW-0812">Transmembrane</keyword>
<keyword evidence="2" id="KW-0472">Membrane</keyword>
<evidence type="ECO:0000313" key="3">
    <source>
        <dbReference type="EMBL" id="MBG6134406.1"/>
    </source>
</evidence>
<gene>
    <name evidence="3" type="ORF">IW245_000600</name>
</gene>
<evidence type="ECO:0000313" key="4">
    <source>
        <dbReference type="Proteomes" id="UP000622552"/>
    </source>
</evidence>
<proteinExistence type="predicted"/>
<reference evidence="3" key="1">
    <citation type="submission" date="2020-11" db="EMBL/GenBank/DDBJ databases">
        <title>Sequencing the genomes of 1000 actinobacteria strains.</title>
        <authorList>
            <person name="Klenk H.-P."/>
        </authorList>
    </citation>
    <scope>NUCLEOTIDE SEQUENCE</scope>
    <source>
        <strain evidence="3">DSM 45356</strain>
    </source>
</reference>